<dbReference type="Pfam" id="PF14214">
    <property type="entry name" value="Helitron_like_N"/>
    <property type="match status" value="1"/>
</dbReference>
<proteinExistence type="predicted"/>
<dbReference type="AlphaFoldDB" id="A0A914DU67"/>
<evidence type="ECO:0000313" key="3">
    <source>
        <dbReference type="Proteomes" id="UP000887540"/>
    </source>
</evidence>
<accession>A0A914DU67</accession>
<dbReference type="InterPro" id="IPR025476">
    <property type="entry name" value="Helitron_helicase-like"/>
</dbReference>
<dbReference type="WBParaSite" id="ACRNAN_scaffold3793.g31710.t1">
    <property type="protein sequence ID" value="ACRNAN_scaffold3793.g31710.t1"/>
    <property type="gene ID" value="ACRNAN_scaffold3793.g31710"/>
</dbReference>
<dbReference type="Proteomes" id="UP000887540">
    <property type="component" value="Unplaced"/>
</dbReference>
<feature type="signal peptide" evidence="1">
    <location>
        <begin position="1"/>
        <end position="18"/>
    </location>
</feature>
<name>A0A914DU67_9BILA</name>
<organism evidence="3 4">
    <name type="scientific">Acrobeloides nanus</name>
    <dbReference type="NCBI Taxonomy" id="290746"/>
    <lineage>
        <taxon>Eukaryota</taxon>
        <taxon>Metazoa</taxon>
        <taxon>Ecdysozoa</taxon>
        <taxon>Nematoda</taxon>
        <taxon>Chromadorea</taxon>
        <taxon>Rhabditida</taxon>
        <taxon>Tylenchina</taxon>
        <taxon>Cephalobomorpha</taxon>
        <taxon>Cephaloboidea</taxon>
        <taxon>Cephalobidae</taxon>
        <taxon>Acrobeloides</taxon>
    </lineage>
</organism>
<reference evidence="4" key="1">
    <citation type="submission" date="2022-11" db="UniProtKB">
        <authorList>
            <consortium name="WormBaseParasite"/>
        </authorList>
    </citation>
    <scope>IDENTIFICATION</scope>
</reference>
<sequence length="110" mass="12707">MATGKLVGVACLVVFGLCSEQILRFLGLDPSQQCQTVSAQVPFNPLHFGEKLFQQYCVNMFIRIERDRIQWIKDNQKNLQADNYEDVTSHLRRWLRKKMPTFAAISSCII</sequence>
<keyword evidence="3" id="KW-1185">Reference proteome</keyword>
<feature type="domain" description="Helitron helicase-like" evidence="2">
    <location>
        <begin position="43"/>
        <end position="93"/>
    </location>
</feature>
<evidence type="ECO:0000259" key="2">
    <source>
        <dbReference type="Pfam" id="PF14214"/>
    </source>
</evidence>
<evidence type="ECO:0000256" key="1">
    <source>
        <dbReference type="SAM" id="SignalP"/>
    </source>
</evidence>
<keyword evidence="1" id="KW-0732">Signal</keyword>
<protein>
    <submittedName>
        <fullName evidence="4">Helitron helicase-like domain-containing protein</fullName>
    </submittedName>
</protein>
<feature type="chain" id="PRO_5038123152" evidence="1">
    <location>
        <begin position="19"/>
        <end position="110"/>
    </location>
</feature>
<evidence type="ECO:0000313" key="4">
    <source>
        <dbReference type="WBParaSite" id="ACRNAN_scaffold3793.g31710.t1"/>
    </source>
</evidence>